<feature type="transmembrane region" description="Helical" evidence="8">
    <location>
        <begin position="30"/>
        <end position="52"/>
    </location>
</feature>
<feature type="transmembrane region" description="Helical" evidence="8">
    <location>
        <begin position="64"/>
        <end position="90"/>
    </location>
</feature>
<dbReference type="GO" id="GO:0015105">
    <property type="term" value="F:arsenite transmembrane transporter activity"/>
    <property type="evidence" value="ECO:0007669"/>
    <property type="project" value="TreeGrafter"/>
</dbReference>
<sequence length="99" mass="10765">MKPFSIALLAWLFIGGLLRPWLPAEQIDSFIAGLTLLDAPSCTAMVFVWGNLSRGEPHFTLTQVALNNVIMVFAFAPIVRLLLGLAAITVPWDTLLLSG</sequence>
<keyword evidence="6 8" id="KW-1133">Transmembrane helix</keyword>
<evidence type="ECO:0000256" key="6">
    <source>
        <dbReference type="ARBA" id="ARBA00022989"/>
    </source>
</evidence>
<evidence type="ECO:0000256" key="3">
    <source>
        <dbReference type="ARBA" id="ARBA00022448"/>
    </source>
</evidence>
<keyword evidence="4" id="KW-1003">Cell membrane</keyword>
<dbReference type="GO" id="GO:0015297">
    <property type="term" value="F:antiporter activity"/>
    <property type="evidence" value="ECO:0007669"/>
    <property type="project" value="InterPro"/>
</dbReference>
<proteinExistence type="inferred from homology"/>
<dbReference type="GO" id="GO:0005886">
    <property type="term" value="C:plasma membrane"/>
    <property type="evidence" value="ECO:0007669"/>
    <property type="project" value="UniProtKB-SubCell"/>
</dbReference>
<dbReference type="Pfam" id="PF01758">
    <property type="entry name" value="SBF"/>
    <property type="match status" value="1"/>
</dbReference>
<dbReference type="InterPro" id="IPR004706">
    <property type="entry name" value="Arsenical-R_Acr3"/>
</dbReference>
<dbReference type="Gene3D" id="1.20.1530.20">
    <property type="match status" value="1"/>
</dbReference>
<evidence type="ECO:0000256" key="2">
    <source>
        <dbReference type="ARBA" id="ARBA00010110"/>
    </source>
</evidence>
<evidence type="ECO:0000256" key="4">
    <source>
        <dbReference type="ARBA" id="ARBA00022475"/>
    </source>
</evidence>
<keyword evidence="7 8" id="KW-0472">Membrane</keyword>
<evidence type="ECO:0000313" key="10">
    <source>
        <dbReference type="Proteomes" id="UP000198816"/>
    </source>
</evidence>
<evidence type="ECO:0000256" key="7">
    <source>
        <dbReference type="ARBA" id="ARBA00023136"/>
    </source>
</evidence>
<dbReference type="InterPro" id="IPR038770">
    <property type="entry name" value="Na+/solute_symporter_sf"/>
</dbReference>
<dbReference type="PANTHER" id="PTHR43057:SF1">
    <property type="entry name" value="ARSENICAL-RESISTANCE PROTEIN 3"/>
    <property type="match status" value="1"/>
</dbReference>
<reference evidence="10" key="1">
    <citation type="submission" date="2016-10" db="EMBL/GenBank/DDBJ databases">
        <authorList>
            <person name="Varghese N."/>
            <person name="Submissions S."/>
        </authorList>
    </citation>
    <scope>NUCLEOTIDE SEQUENCE [LARGE SCALE GENOMIC DNA]</scope>
    <source>
        <strain evidence="10">DSM 217</strain>
    </source>
</reference>
<dbReference type="GO" id="GO:0015104">
    <property type="term" value="F:antimonite transmembrane transporter activity"/>
    <property type="evidence" value="ECO:0007669"/>
    <property type="project" value="TreeGrafter"/>
</dbReference>
<dbReference type="AlphaFoldDB" id="A0A1H3AFN6"/>
<comment type="similarity">
    <text evidence="2">Belongs to the arsenical resistance-3 (ACR3) (TC 2.A.59) family.</text>
</comment>
<keyword evidence="3" id="KW-0813">Transport</keyword>
<gene>
    <name evidence="9" type="ORF">SAMN05421783_11976</name>
</gene>
<evidence type="ECO:0000256" key="8">
    <source>
        <dbReference type="SAM" id="Phobius"/>
    </source>
</evidence>
<protein>
    <submittedName>
        <fullName evidence="9">Arsenite transporter, ACR3 family</fullName>
    </submittedName>
</protein>
<name>A0A1H3AFN6_THIRO</name>
<dbReference type="Proteomes" id="UP000198816">
    <property type="component" value="Unassembled WGS sequence"/>
</dbReference>
<dbReference type="PANTHER" id="PTHR43057">
    <property type="entry name" value="ARSENITE EFFLUX TRANSPORTER"/>
    <property type="match status" value="1"/>
</dbReference>
<comment type="subcellular location">
    <subcellularLocation>
        <location evidence="1">Cell membrane</location>
        <topology evidence="1">Multi-pass membrane protein</topology>
    </subcellularLocation>
</comment>
<organism evidence="9 10">
    <name type="scientific">Thiocapsa roseopersicina</name>
    <dbReference type="NCBI Taxonomy" id="1058"/>
    <lineage>
        <taxon>Bacteria</taxon>
        <taxon>Pseudomonadati</taxon>
        <taxon>Pseudomonadota</taxon>
        <taxon>Gammaproteobacteria</taxon>
        <taxon>Chromatiales</taxon>
        <taxon>Chromatiaceae</taxon>
        <taxon>Thiocapsa</taxon>
    </lineage>
</organism>
<dbReference type="InterPro" id="IPR002657">
    <property type="entry name" value="BilAc:Na_symport/Acr3"/>
</dbReference>
<evidence type="ECO:0000256" key="5">
    <source>
        <dbReference type="ARBA" id="ARBA00022692"/>
    </source>
</evidence>
<evidence type="ECO:0000313" key="9">
    <source>
        <dbReference type="EMBL" id="SDX28443.1"/>
    </source>
</evidence>
<keyword evidence="10" id="KW-1185">Reference proteome</keyword>
<accession>A0A1H3AFN6</accession>
<keyword evidence="5 8" id="KW-0812">Transmembrane</keyword>
<dbReference type="STRING" id="1058.SAMN05421783_11976"/>
<dbReference type="EMBL" id="FNNZ01000019">
    <property type="protein sequence ID" value="SDX28443.1"/>
    <property type="molecule type" value="Genomic_DNA"/>
</dbReference>
<evidence type="ECO:0000256" key="1">
    <source>
        <dbReference type="ARBA" id="ARBA00004651"/>
    </source>
</evidence>